<dbReference type="Pfam" id="PF07127">
    <property type="entry name" value="Nodulin_late"/>
    <property type="match status" value="1"/>
</dbReference>
<evidence type="ECO:0000259" key="2">
    <source>
        <dbReference type="Pfam" id="PF07127"/>
    </source>
</evidence>
<name>A7KHD5_MEDTR</name>
<proteinExistence type="evidence at transcript level"/>
<keyword evidence="6" id="KW-1185">Reference proteome</keyword>
<evidence type="ECO:0000313" key="4">
    <source>
        <dbReference type="EMBL" id="AES98519.1"/>
    </source>
</evidence>
<evidence type="ECO:0000256" key="1">
    <source>
        <dbReference type="SAM" id="SignalP"/>
    </source>
</evidence>
<reference evidence="5" key="4">
    <citation type="submission" date="2015-04" db="UniProtKB">
        <authorList>
            <consortium name="EnsemblPlants"/>
        </authorList>
    </citation>
    <scope>IDENTIFICATION</scope>
    <source>
        <strain evidence="5">cv. Jemalong A17</strain>
    </source>
</reference>
<dbReference type="PaxDb" id="3880-AES98519"/>
<feature type="signal peptide" evidence="1">
    <location>
        <begin position="1"/>
        <end position="26"/>
    </location>
</feature>
<accession>A7KHD5</accession>
<dbReference type="HOGENOM" id="CLU_181053_0_2_1"/>
<evidence type="ECO:0000313" key="5">
    <source>
        <dbReference type="EnsemblPlants" id="AES98519"/>
    </source>
</evidence>
<keyword evidence="1" id="KW-0732">Signal</keyword>
<dbReference type="GO" id="GO:0046872">
    <property type="term" value="F:metal ion binding"/>
    <property type="evidence" value="ECO:0007669"/>
    <property type="project" value="InterPro"/>
</dbReference>
<feature type="domain" description="Late nodulin" evidence="2">
    <location>
        <begin position="1"/>
        <end position="53"/>
    </location>
</feature>
<dbReference type="EMBL" id="EF414356">
    <property type="protein sequence ID" value="ABS31442.1"/>
    <property type="molecule type" value="mRNA"/>
</dbReference>
<dbReference type="EnsemblPlants" id="AES98519">
    <property type="protein sequence ID" value="AES98519"/>
    <property type="gene ID" value="MTR_5g069545"/>
</dbReference>
<dbReference type="Proteomes" id="UP000002051">
    <property type="component" value="Chromosome 5"/>
</dbReference>
<sequence length="62" mass="7052">MAKIIKFVYVLAIFFSLFLVAKNVNGWTCVEDSDCPANICQPPMQRMCFYGECACVRSKFCT</sequence>
<protein>
    <submittedName>
        <fullName evidence="4">Nodule Cysteine-Rich (NCR) secreted peptide</fullName>
    </submittedName>
    <submittedName>
        <fullName evidence="3">Nodule-specific cysteine-rich peptide 290</fullName>
    </submittedName>
</protein>
<gene>
    <name evidence="4" type="ordered locus">MTR_5g069545</name>
</gene>
<reference evidence="3" key="1">
    <citation type="journal article" date="2007" name="Mol. Plant Microbe Interact.">
        <title>Genomic organization and evolutionary insights on GRP and NCR genes, two large nodule-specific gene families in Medicago truncatula.</title>
        <authorList>
            <person name="Alunni B."/>
            <person name="Kevei Z."/>
            <person name="Redondo-Nieto M."/>
            <person name="Kondorosi A."/>
            <person name="Mergaert P."/>
            <person name="Kondorosi E."/>
        </authorList>
    </citation>
    <scope>NUCLEOTIDE SEQUENCE</scope>
</reference>
<dbReference type="AlphaFoldDB" id="A7KHD5"/>
<dbReference type="InterPro" id="IPR009810">
    <property type="entry name" value="Nodulin_late_dom"/>
</dbReference>
<evidence type="ECO:0000313" key="6">
    <source>
        <dbReference type="Proteomes" id="UP000002051"/>
    </source>
</evidence>
<organism evidence="3">
    <name type="scientific">Medicago truncatula</name>
    <name type="common">Barrel medic</name>
    <name type="synonym">Medicago tribuloides</name>
    <dbReference type="NCBI Taxonomy" id="3880"/>
    <lineage>
        <taxon>Eukaryota</taxon>
        <taxon>Viridiplantae</taxon>
        <taxon>Streptophyta</taxon>
        <taxon>Embryophyta</taxon>
        <taxon>Tracheophyta</taxon>
        <taxon>Spermatophyta</taxon>
        <taxon>Magnoliopsida</taxon>
        <taxon>eudicotyledons</taxon>
        <taxon>Gunneridae</taxon>
        <taxon>Pentapetalae</taxon>
        <taxon>rosids</taxon>
        <taxon>fabids</taxon>
        <taxon>Fabales</taxon>
        <taxon>Fabaceae</taxon>
        <taxon>Papilionoideae</taxon>
        <taxon>50 kb inversion clade</taxon>
        <taxon>NPAAA clade</taxon>
        <taxon>Hologalegina</taxon>
        <taxon>IRL clade</taxon>
        <taxon>Trifolieae</taxon>
        <taxon>Medicago</taxon>
    </lineage>
</organism>
<feature type="chain" id="PRO_5014565817" evidence="1">
    <location>
        <begin position="27"/>
        <end position="62"/>
    </location>
</feature>
<reference evidence="4 6" key="3">
    <citation type="journal article" date="2014" name="BMC Genomics">
        <title>An improved genome release (version Mt4.0) for the model legume Medicago truncatula.</title>
        <authorList>
            <person name="Tang H."/>
            <person name="Krishnakumar V."/>
            <person name="Bidwell S."/>
            <person name="Rosen B."/>
            <person name="Chan A."/>
            <person name="Zhou S."/>
            <person name="Gentzbittel L."/>
            <person name="Childs K.L."/>
            <person name="Yandell M."/>
            <person name="Gundlach H."/>
            <person name="Mayer K.F."/>
            <person name="Schwartz D.C."/>
            <person name="Town C.D."/>
        </authorList>
    </citation>
    <scope>GENOME REANNOTATION</scope>
    <source>
        <strain evidence="5 6">cv. Jemalong A17</strain>
    </source>
</reference>
<evidence type="ECO:0000313" key="3">
    <source>
        <dbReference type="EMBL" id="ABS31442.1"/>
    </source>
</evidence>
<dbReference type="EMBL" id="CM001221">
    <property type="protein sequence ID" value="AES98519.1"/>
    <property type="molecule type" value="Genomic_DNA"/>
</dbReference>
<reference evidence="4 6" key="2">
    <citation type="journal article" date="2011" name="Nature">
        <title>The Medicago genome provides insight into the evolution of rhizobial symbioses.</title>
        <authorList>
            <person name="Young N.D."/>
            <person name="Debelle F."/>
            <person name="Oldroyd G.E."/>
            <person name="Geurts R."/>
            <person name="Cannon S.B."/>
            <person name="Udvardi M.K."/>
            <person name="Benedito V.A."/>
            <person name="Mayer K.F."/>
            <person name="Gouzy J."/>
            <person name="Schoof H."/>
            <person name="Van de Peer Y."/>
            <person name="Proost S."/>
            <person name="Cook D.R."/>
            <person name="Meyers B.C."/>
            <person name="Spannagl M."/>
            <person name="Cheung F."/>
            <person name="De Mita S."/>
            <person name="Krishnakumar V."/>
            <person name="Gundlach H."/>
            <person name="Zhou S."/>
            <person name="Mudge J."/>
            <person name="Bharti A.K."/>
            <person name="Murray J.D."/>
            <person name="Naoumkina M.A."/>
            <person name="Rosen B."/>
            <person name="Silverstein K.A."/>
            <person name="Tang H."/>
            <person name="Rombauts S."/>
            <person name="Zhao P.X."/>
            <person name="Zhou P."/>
            <person name="Barbe V."/>
            <person name="Bardou P."/>
            <person name="Bechner M."/>
            <person name="Bellec A."/>
            <person name="Berger A."/>
            <person name="Berges H."/>
            <person name="Bidwell S."/>
            <person name="Bisseling T."/>
            <person name="Choisne N."/>
            <person name="Couloux A."/>
            <person name="Denny R."/>
            <person name="Deshpande S."/>
            <person name="Dai X."/>
            <person name="Doyle J.J."/>
            <person name="Dudez A.M."/>
            <person name="Farmer A.D."/>
            <person name="Fouteau S."/>
            <person name="Franken C."/>
            <person name="Gibelin C."/>
            <person name="Gish J."/>
            <person name="Goldstein S."/>
            <person name="Gonzalez A.J."/>
            <person name="Green P.J."/>
            <person name="Hallab A."/>
            <person name="Hartog M."/>
            <person name="Hua A."/>
            <person name="Humphray S.J."/>
            <person name="Jeong D.H."/>
            <person name="Jing Y."/>
            <person name="Jocker A."/>
            <person name="Kenton S.M."/>
            <person name="Kim D.J."/>
            <person name="Klee K."/>
            <person name="Lai H."/>
            <person name="Lang C."/>
            <person name="Lin S."/>
            <person name="Macmil S.L."/>
            <person name="Magdelenat G."/>
            <person name="Matthews L."/>
            <person name="McCorrison J."/>
            <person name="Monaghan E.L."/>
            <person name="Mun J.H."/>
            <person name="Najar F.Z."/>
            <person name="Nicholson C."/>
            <person name="Noirot C."/>
            <person name="O'Bleness M."/>
            <person name="Paule C.R."/>
            <person name="Poulain J."/>
            <person name="Prion F."/>
            <person name="Qin B."/>
            <person name="Qu C."/>
            <person name="Retzel E.F."/>
            <person name="Riddle C."/>
            <person name="Sallet E."/>
            <person name="Samain S."/>
            <person name="Samson N."/>
            <person name="Sanders I."/>
            <person name="Saurat O."/>
            <person name="Scarpelli C."/>
            <person name="Schiex T."/>
            <person name="Segurens B."/>
            <person name="Severin A.J."/>
            <person name="Sherrier D.J."/>
            <person name="Shi R."/>
            <person name="Sims S."/>
            <person name="Singer S.R."/>
            <person name="Sinharoy S."/>
            <person name="Sterck L."/>
            <person name="Viollet A."/>
            <person name="Wang B.B."/>
            <person name="Wang K."/>
            <person name="Wang M."/>
            <person name="Wang X."/>
            <person name="Warfsmann J."/>
            <person name="Weissenbach J."/>
            <person name="White D.D."/>
            <person name="White J.D."/>
            <person name="Wiley G.B."/>
            <person name="Wincker P."/>
            <person name="Xing Y."/>
            <person name="Yang L."/>
            <person name="Yao Z."/>
            <person name="Ying F."/>
            <person name="Zhai J."/>
            <person name="Zhou L."/>
            <person name="Zuber A."/>
            <person name="Denarie J."/>
            <person name="Dixon R.A."/>
            <person name="May G.D."/>
            <person name="Schwartz D.C."/>
            <person name="Rogers J."/>
            <person name="Quetier F."/>
            <person name="Town C.D."/>
            <person name="Roe B.A."/>
        </authorList>
    </citation>
    <scope>NUCLEOTIDE SEQUENCE [LARGE SCALE GENOMIC DNA]</scope>
    <source>
        <strain evidence="4">A17</strain>
        <strain evidence="5 6">cv. Jemalong A17</strain>
    </source>
</reference>